<organism evidence="1 2">
    <name type="scientific">Eubacterium ventriosum ATCC 27560</name>
    <dbReference type="NCBI Taxonomy" id="411463"/>
    <lineage>
        <taxon>Bacteria</taxon>
        <taxon>Bacillati</taxon>
        <taxon>Bacillota</taxon>
        <taxon>Clostridia</taxon>
        <taxon>Eubacteriales</taxon>
        <taxon>Eubacteriaceae</taxon>
        <taxon>Eubacterium</taxon>
    </lineage>
</organism>
<dbReference type="EMBL" id="AAVL02000034">
    <property type="protein sequence ID" value="EDM51209.1"/>
    <property type="molecule type" value="Genomic_DNA"/>
</dbReference>
<dbReference type="GO" id="GO:0000287">
    <property type="term" value="F:magnesium ion binding"/>
    <property type="evidence" value="ECO:0007669"/>
    <property type="project" value="TreeGrafter"/>
</dbReference>
<dbReference type="SUPFAM" id="SSF56784">
    <property type="entry name" value="HAD-like"/>
    <property type="match status" value="1"/>
</dbReference>
<dbReference type="HOGENOM" id="CLU_044146_8_3_9"/>
<evidence type="ECO:0000313" key="2">
    <source>
        <dbReference type="Proteomes" id="UP000006000"/>
    </source>
</evidence>
<dbReference type="Gene3D" id="3.40.50.1000">
    <property type="entry name" value="HAD superfamily/HAD-like"/>
    <property type="match status" value="2"/>
</dbReference>
<dbReference type="PANTHER" id="PTHR10000:SF25">
    <property type="entry name" value="PHOSPHATASE YKRA-RELATED"/>
    <property type="match status" value="1"/>
</dbReference>
<dbReference type="InterPro" id="IPR036412">
    <property type="entry name" value="HAD-like_sf"/>
</dbReference>
<dbReference type="AlphaFoldDB" id="A5Z753"/>
<dbReference type="STRING" id="411463.EUBVEN_01536"/>
<dbReference type="PROSITE" id="PS01229">
    <property type="entry name" value="COF_2"/>
    <property type="match status" value="1"/>
</dbReference>
<dbReference type="OrthoDB" id="9810101at2"/>
<dbReference type="GO" id="GO:0016791">
    <property type="term" value="F:phosphatase activity"/>
    <property type="evidence" value="ECO:0007669"/>
    <property type="project" value="TreeGrafter"/>
</dbReference>
<comment type="caution">
    <text evidence="1">The sequence shown here is derived from an EMBL/GenBank/DDBJ whole genome shotgun (WGS) entry which is preliminary data.</text>
</comment>
<dbReference type="InterPro" id="IPR023214">
    <property type="entry name" value="HAD_sf"/>
</dbReference>
<dbReference type="PANTHER" id="PTHR10000">
    <property type="entry name" value="PHOSPHOSERINE PHOSPHATASE"/>
    <property type="match status" value="1"/>
</dbReference>
<dbReference type="GO" id="GO:0005829">
    <property type="term" value="C:cytosol"/>
    <property type="evidence" value="ECO:0007669"/>
    <property type="project" value="TreeGrafter"/>
</dbReference>
<evidence type="ECO:0000313" key="1">
    <source>
        <dbReference type="EMBL" id="EDM51209.1"/>
    </source>
</evidence>
<accession>A5Z753</accession>
<protein>
    <submittedName>
        <fullName evidence="1">Conserved domain protein</fullName>
    </submittedName>
</protein>
<dbReference type="eggNOG" id="COG0561">
    <property type="taxonomic scope" value="Bacteria"/>
</dbReference>
<gene>
    <name evidence="1" type="ORF">EUBVEN_01536</name>
</gene>
<proteinExistence type="predicted"/>
<dbReference type="Proteomes" id="UP000006000">
    <property type="component" value="Unassembled WGS sequence"/>
</dbReference>
<sequence>MDNIKIIFFDIDGTLIDMEKKCVTEKMLETLRRLQEKGIGVNKVLEYYGIDKSQAMAFGDGNNDIEMFEQVGHPIAMGNASDDLKAISEQICGHVAEDGIYYFCKENNLI</sequence>
<name>A5Z753_9FIRM</name>
<reference evidence="1 2" key="2">
    <citation type="submission" date="2007-04" db="EMBL/GenBank/DDBJ databases">
        <title>Draft genome sequence of Eubacterium ventriosum (ATCC 27560).</title>
        <authorList>
            <person name="Sudarsanam P."/>
            <person name="Ley R."/>
            <person name="Guruge J."/>
            <person name="Turnbaugh P.J."/>
            <person name="Mahowald M."/>
            <person name="Liep D."/>
            <person name="Gordon J."/>
        </authorList>
    </citation>
    <scope>NUCLEOTIDE SEQUENCE [LARGE SCALE GENOMIC DNA]</scope>
    <source>
        <strain evidence="1 2">ATCC 27560</strain>
    </source>
</reference>
<dbReference type="RefSeq" id="WP_005361369.1">
    <property type="nucleotide sequence ID" value="NZ_DS264271.1"/>
</dbReference>
<dbReference type="Pfam" id="PF08282">
    <property type="entry name" value="Hydrolase_3"/>
    <property type="match status" value="1"/>
</dbReference>
<reference evidence="1 2" key="1">
    <citation type="submission" date="2007-03" db="EMBL/GenBank/DDBJ databases">
        <authorList>
            <person name="Fulton L."/>
            <person name="Clifton S."/>
            <person name="Fulton B."/>
            <person name="Xu J."/>
            <person name="Minx P."/>
            <person name="Pepin K.H."/>
            <person name="Johnson M."/>
            <person name="Thiruvilangam P."/>
            <person name="Bhonagiri V."/>
            <person name="Nash W.E."/>
            <person name="Mardis E.R."/>
            <person name="Wilson R.K."/>
        </authorList>
    </citation>
    <scope>NUCLEOTIDE SEQUENCE [LARGE SCALE GENOMIC DNA]</scope>
    <source>
        <strain evidence="1 2">ATCC 27560</strain>
    </source>
</reference>